<gene>
    <name evidence="1" type="ORF">A6R68_17331</name>
</gene>
<comment type="caution">
    <text evidence="1">The sequence shown here is derived from an EMBL/GenBank/DDBJ whole genome shotgun (WGS) entry which is preliminary data.</text>
</comment>
<keyword evidence="2" id="KW-1185">Reference proteome</keyword>
<reference evidence="1 2" key="1">
    <citation type="submission" date="2016-06" db="EMBL/GenBank/DDBJ databases">
        <title>The Draft Genome Sequence and Annotation of the Desert Woodrat Neotoma lepida.</title>
        <authorList>
            <person name="Campbell M."/>
            <person name="Oakeson K.F."/>
            <person name="Yandell M."/>
            <person name="Halpert J.R."/>
            <person name="Dearing D."/>
        </authorList>
    </citation>
    <scope>NUCLEOTIDE SEQUENCE [LARGE SCALE GENOMIC DNA]</scope>
    <source>
        <strain evidence="1">417</strain>
        <tissue evidence="1">Liver</tissue>
    </source>
</reference>
<dbReference type="Proteomes" id="UP000092124">
    <property type="component" value="Unassembled WGS sequence"/>
</dbReference>
<evidence type="ECO:0000313" key="1">
    <source>
        <dbReference type="EMBL" id="OBS76218.1"/>
    </source>
</evidence>
<accession>A0A1A6HCB9</accession>
<proteinExistence type="predicted"/>
<protein>
    <submittedName>
        <fullName evidence="1">Uncharacterized protein</fullName>
    </submittedName>
</protein>
<sequence>GTKNAPDIKQIFHREEEFDPHNEGTWEEYQSYFPGGVHVPESRDTLALCPDVLADVAQVGDTDVEEQQNIDSEESFPVISVLYLASPKSSDEDIVSIKKKKKKKKRRKCYYR</sequence>
<dbReference type="EMBL" id="LZPO01034960">
    <property type="protein sequence ID" value="OBS76218.1"/>
    <property type="molecule type" value="Genomic_DNA"/>
</dbReference>
<name>A0A1A6HCB9_NEOLE</name>
<feature type="non-terminal residue" evidence="1">
    <location>
        <position position="1"/>
    </location>
</feature>
<dbReference type="AlphaFoldDB" id="A0A1A6HCB9"/>
<organism evidence="1 2">
    <name type="scientific">Neotoma lepida</name>
    <name type="common">Desert woodrat</name>
    <dbReference type="NCBI Taxonomy" id="56216"/>
    <lineage>
        <taxon>Eukaryota</taxon>
        <taxon>Metazoa</taxon>
        <taxon>Chordata</taxon>
        <taxon>Craniata</taxon>
        <taxon>Vertebrata</taxon>
        <taxon>Euteleostomi</taxon>
        <taxon>Mammalia</taxon>
        <taxon>Eutheria</taxon>
        <taxon>Euarchontoglires</taxon>
        <taxon>Glires</taxon>
        <taxon>Rodentia</taxon>
        <taxon>Myomorpha</taxon>
        <taxon>Muroidea</taxon>
        <taxon>Cricetidae</taxon>
        <taxon>Neotominae</taxon>
        <taxon>Neotoma</taxon>
    </lineage>
</organism>
<evidence type="ECO:0000313" key="2">
    <source>
        <dbReference type="Proteomes" id="UP000092124"/>
    </source>
</evidence>
<dbReference type="OrthoDB" id="9634864at2759"/>